<evidence type="ECO:0000256" key="1">
    <source>
        <dbReference type="SAM" id="SignalP"/>
    </source>
</evidence>
<protein>
    <submittedName>
        <fullName evidence="2">Uncharacterized protein</fullName>
    </submittedName>
</protein>
<keyword evidence="3" id="KW-1185">Reference proteome</keyword>
<reference evidence="2" key="3">
    <citation type="submission" date="2022-06" db="UniProtKB">
        <authorList>
            <consortium name="EnsemblPlants"/>
        </authorList>
    </citation>
    <scope>IDENTIFICATION</scope>
</reference>
<evidence type="ECO:0000313" key="2">
    <source>
        <dbReference type="EnsemblPlants" id="TuG1812G0100001107.01.T01.cds453076"/>
    </source>
</evidence>
<dbReference type="AlphaFoldDB" id="A0A8R7JX09"/>
<feature type="chain" id="PRO_5035834457" evidence="1">
    <location>
        <begin position="19"/>
        <end position="48"/>
    </location>
</feature>
<evidence type="ECO:0000313" key="3">
    <source>
        <dbReference type="Proteomes" id="UP000015106"/>
    </source>
</evidence>
<dbReference type="Gramene" id="TuG1812G0100001107.01.T01">
    <property type="protein sequence ID" value="TuG1812G0100001107.01.T01.cds453076"/>
    <property type="gene ID" value="TuG1812G0100001107.01"/>
</dbReference>
<organism evidence="2 3">
    <name type="scientific">Triticum urartu</name>
    <name type="common">Red wild einkorn</name>
    <name type="synonym">Crithodium urartu</name>
    <dbReference type="NCBI Taxonomy" id="4572"/>
    <lineage>
        <taxon>Eukaryota</taxon>
        <taxon>Viridiplantae</taxon>
        <taxon>Streptophyta</taxon>
        <taxon>Embryophyta</taxon>
        <taxon>Tracheophyta</taxon>
        <taxon>Spermatophyta</taxon>
        <taxon>Magnoliopsida</taxon>
        <taxon>Liliopsida</taxon>
        <taxon>Poales</taxon>
        <taxon>Poaceae</taxon>
        <taxon>BOP clade</taxon>
        <taxon>Pooideae</taxon>
        <taxon>Triticodae</taxon>
        <taxon>Triticeae</taxon>
        <taxon>Triticinae</taxon>
        <taxon>Triticum</taxon>
    </lineage>
</organism>
<dbReference type="Proteomes" id="UP000015106">
    <property type="component" value="Chromosome 1"/>
</dbReference>
<reference evidence="2" key="2">
    <citation type="submission" date="2018-03" db="EMBL/GenBank/DDBJ databases">
        <title>The Triticum urartu genome reveals the dynamic nature of wheat genome evolution.</title>
        <authorList>
            <person name="Ling H."/>
            <person name="Ma B."/>
            <person name="Shi X."/>
            <person name="Liu H."/>
            <person name="Dong L."/>
            <person name="Sun H."/>
            <person name="Cao Y."/>
            <person name="Gao Q."/>
            <person name="Zheng S."/>
            <person name="Li Y."/>
            <person name="Yu Y."/>
            <person name="Du H."/>
            <person name="Qi M."/>
            <person name="Li Y."/>
            <person name="Yu H."/>
            <person name="Cui Y."/>
            <person name="Wang N."/>
            <person name="Chen C."/>
            <person name="Wu H."/>
            <person name="Zhao Y."/>
            <person name="Zhang J."/>
            <person name="Li Y."/>
            <person name="Zhou W."/>
            <person name="Zhang B."/>
            <person name="Hu W."/>
            <person name="Eijk M."/>
            <person name="Tang J."/>
            <person name="Witsenboer H."/>
            <person name="Zhao S."/>
            <person name="Li Z."/>
            <person name="Zhang A."/>
            <person name="Wang D."/>
            <person name="Liang C."/>
        </authorList>
    </citation>
    <scope>NUCLEOTIDE SEQUENCE [LARGE SCALE GENOMIC DNA]</scope>
    <source>
        <strain evidence="2">cv. G1812</strain>
    </source>
</reference>
<feature type="signal peptide" evidence="1">
    <location>
        <begin position="1"/>
        <end position="18"/>
    </location>
</feature>
<keyword evidence="1" id="KW-0732">Signal</keyword>
<dbReference type="EnsemblPlants" id="TuG1812G0100001107.01.T01">
    <property type="protein sequence ID" value="TuG1812G0100001107.01.T01.cds453076"/>
    <property type="gene ID" value="TuG1812G0100001107.01"/>
</dbReference>
<reference evidence="3" key="1">
    <citation type="journal article" date="2013" name="Nature">
        <title>Draft genome of the wheat A-genome progenitor Triticum urartu.</title>
        <authorList>
            <person name="Ling H.Q."/>
            <person name="Zhao S."/>
            <person name="Liu D."/>
            <person name="Wang J."/>
            <person name="Sun H."/>
            <person name="Zhang C."/>
            <person name="Fan H."/>
            <person name="Li D."/>
            <person name="Dong L."/>
            <person name="Tao Y."/>
            <person name="Gao C."/>
            <person name="Wu H."/>
            <person name="Li Y."/>
            <person name="Cui Y."/>
            <person name="Guo X."/>
            <person name="Zheng S."/>
            <person name="Wang B."/>
            <person name="Yu K."/>
            <person name="Liang Q."/>
            <person name="Yang W."/>
            <person name="Lou X."/>
            <person name="Chen J."/>
            <person name="Feng M."/>
            <person name="Jian J."/>
            <person name="Zhang X."/>
            <person name="Luo G."/>
            <person name="Jiang Y."/>
            <person name="Liu J."/>
            <person name="Wang Z."/>
            <person name="Sha Y."/>
            <person name="Zhang B."/>
            <person name="Wu H."/>
            <person name="Tang D."/>
            <person name="Shen Q."/>
            <person name="Xue P."/>
            <person name="Zou S."/>
            <person name="Wang X."/>
            <person name="Liu X."/>
            <person name="Wang F."/>
            <person name="Yang Y."/>
            <person name="An X."/>
            <person name="Dong Z."/>
            <person name="Zhang K."/>
            <person name="Zhang X."/>
            <person name="Luo M.C."/>
            <person name="Dvorak J."/>
            <person name="Tong Y."/>
            <person name="Wang J."/>
            <person name="Yang H."/>
            <person name="Li Z."/>
            <person name="Wang D."/>
            <person name="Zhang A."/>
            <person name="Wang J."/>
        </authorList>
    </citation>
    <scope>NUCLEOTIDE SEQUENCE</scope>
    <source>
        <strain evidence="3">cv. G1812</strain>
    </source>
</reference>
<accession>A0A8R7JX09</accession>
<proteinExistence type="predicted"/>
<sequence>MTSMMRWMWWQLVPVGEALVAAKSDATYLWQAQSIEAPAPARTRCPVA</sequence>
<name>A0A8R7JX09_TRIUA</name>